<keyword evidence="1" id="KW-0812">Transmembrane</keyword>
<name>A0A1I0XD21_SELRU</name>
<dbReference type="Pfam" id="PF19528">
    <property type="entry name" value="DUF6056"/>
    <property type="match status" value="1"/>
</dbReference>
<proteinExistence type="predicted"/>
<dbReference type="InterPro" id="IPR045691">
    <property type="entry name" value="DUF6056"/>
</dbReference>
<sequence>MVSKKTGLSLAVLVGWFVIMYVANTWMPLYRDDYLAAVIWRTGDHLASMGDVFYSLERYYYMHGGRLVSFFIQFVFMLWGKVYFNVANALVFTLLLPVMLMHCRRDFGWYKEPSTLLLLGCCAWLGLSHFGEVVIWLCGSAVYLWTGFLTAVFLLPYNLAMAERFQNKSYWLAILMLPFGMIAACSVENLTVTTTLLVMGITILAYRRGLMALWMITGMIGSIIGSIVCILAPGNFVRIVEDQDRSWLFHILNQIPSNLDMIMYLLPVILALILAGRILKGENIANKINSGKSIYVAVFILMLSIVSFFTTGFFAQGLRNLIVAWVLSPLGLTDDVTISHFDNTMAGFEEAFIYILGVVIVYQFSVRSLGLDKKSSQLSWRELWGKYASVRYGLGLIVLAFLNNFLVMGAPSFPGRALFSSSIIFIMGGAVILREPVVWNKMFIAPAGRIFRGGGLAITAFIIIGTLTVLHSIWQEDAIRVAYIAEQSRAGQQRILVPPSAIPEQRRILRHIAYDDFDTGMTREHICYYFGIGTVELDPTMSIEDIRIQ</sequence>
<gene>
    <name evidence="2" type="ORF">SAMN05216587_10560</name>
</gene>
<dbReference type="EMBL" id="FOJX01000005">
    <property type="protein sequence ID" value="SFA98326.1"/>
    <property type="molecule type" value="Genomic_DNA"/>
</dbReference>
<feature type="transmembrane region" description="Helical" evidence="1">
    <location>
        <begin position="351"/>
        <end position="369"/>
    </location>
</feature>
<feature type="transmembrane region" description="Helical" evidence="1">
    <location>
        <begin position="454"/>
        <end position="474"/>
    </location>
</feature>
<feature type="transmembrane region" description="Helical" evidence="1">
    <location>
        <begin position="6"/>
        <end position="23"/>
    </location>
</feature>
<protein>
    <recommendedName>
        <fullName evidence="4">Glucosyl transferase GtrII</fullName>
    </recommendedName>
</protein>
<keyword evidence="1" id="KW-1133">Transmembrane helix</keyword>
<reference evidence="2 3" key="1">
    <citation type="submission" date="2016-10" db="EMBL/GenBank/DDBJ databases">
        <authorList>
            <person name="de Groot N.N."/>
        </authorList>
    </citation>
    <scope>NUCLEOTIDE SEQUENCE [LARGE SCALE GENOMIC DNA]</scope>
    <source>
        <strain evidence="2 3">L14</strain>
    </source>
</reference>
<evidence type="ECO:0000256" key="1">
    <source>
        <dbReference type="SAM" id="Phobius"/>
    </source>
</evidence>
<evidence type="ECO:0008006" key="4">
    <source>
        <dbReference type="Google" id="ProtNLM"/>
    </source>
</evidence>
<feature type="transmembrane region" description="Helical" evidence="1">
    <location>
        <begin position="211"/>
        <end position="240"/>
    </location>
</feature>
<feature type="transmembrane region" description="Helical" evidence="1">
    <location>
        <begin position="390"/>
        <end position="407"/>
    </location>
</feature>
<feature type="transmembrane region" description="Helical" evidence="1">
    <location>
        <begin position="261"/>
        <end position="279"/>
    </location>
</feature>
<accession>A0A1I0XD21</accession>
<feature type="transmembrane region" description="Helical" evidence="1">
    <location>
        <begin position="142"/>
        <end position="160"/>
    </location>
</feature>
<evidence type="ECO:0000313" key="2">
    <source>
        <dbReference type="EMBL" id="SFA98326.1"/>
    </source>
</evidence>
<keyword evidence="1" id="KW-0472">Membrane</keyword>
<feature type="transmembrane region" description="Helical" evidence="1">
    <location>
        <begin position="294"/>
        <end position="314"/>
    </location>
</feature>
<feature type="transmembrane region" description="Helical" evidence="1">
    <location>
        <begin position="413"/>
        <end position="433"/>
    </location>
</feature>
<feature type="transmembrane region" description="Helical" evidence="1">
    <location>
        <begin position="172"/>
        <end position="205"/>
    </location>
</feature>
<organism evidence="2 3">
    <name type="scientific">Selenomonas ruminantium</name>
    <dbReference type="NCBI Taxonomy" id="971"/>
    <lineage>
        <taxon>Bacteria</taxon>
        <taxon>Bacillati</taxon>
        <taxon>Bacillota</taxon>
        <taxon>Negativicutes</taxon>
        <taxon>Selenomonadales</taxon>
        <taxon>Selenomonadaceae</taxon>
        <taxon>Selenomonas</taxon>
    </lineage>
</organism>
<evidence type="ECO:0000313" key="3">
    <source>
        <dbReference type="Proteomes" id="UP000183843"/>
    </source>
</evidence>
<dbReference type="Proteomes" id="UP000183843">
    <property type="component" value="Unassembled WGS sequence"/>
</dbReference>
<dbReference type="AlphaFoldDB" id="A0A1I0XD21"/>